<dbReference type="InterPro" id="IPR001763">
    <property type="entry name" value="Rhodanese-like_dom"/>
</dbReference>
<dbReference type="Gene3D" id="3.40.250.10">
    <property type="entry name" value="Rhodanese-like domain"/>
    <property type="match status" value="1"/>
</dbReference>
<evidence type="ECO:0000313" key="3">
    <source>
        <dbReference type="Proteomes" id="UP000037460"/>
    </source>
</evidence>
<dbReference type="InterPro" id="IPR036873">
    <property type="entry name" value="Rhodanese-like_dom_sf"/>
</dbReference>
<reference evidence="3" key="1">
    <citation type="journal article" date="2015" name="PLoS Genet.">
        <title>Genome Sequence and Transcriptome Analyses of Chrysochromulina tobin: Metabolic Tools for Enhanced Algal Fitness in the Prominent Order Prymnesiales (Haptophyceae).</title>
        <authorList>
            <person name="Hovde B.T."/>
            <person name="Deodato C.R."/>
            <person name="Hunsperger H.M."/>
            <person name="Ryken S.A."/>
            <person name="Yost W."/>
            <person name="Jha R.K."/>
            <person name="Patterson J."/>
            <person name="Monnat R.J. Jr."/>
            <person name="Barlow S.B."/>
            <person name="Starkenburg S.R."/>
            <person name="Cattolico R.A."/>
        </authorList>
    </citation>
    <scope>NUCLEOTIDE SEQUENCE</scope>
    <source>
        <strain evidence="3">CCMP291</strain>
    </source>
</reference>
<comment type="caution">
    <text evidence="2">The sequence shown here is derived from an EMBL/GenBank/DDBJ whole genome shotgun (WGS) entry which is preliminary data.</text>
</comment>
<accession>A0A0M0JEM8</accession>
<evidence type="ECO:0000313" key="2">
    <source>
        <dbReference type="EMBL" id="KOO25034.1"/>
    </source>
</evidence>
<dbReference type="SMART" id="SM00450">
    <property type="entry name" value="RHOD"/>
    <property type="match status" value="1"/>
</dbReference>
<name>A0A0M0JEM8_9EUKA</name>
<sequence>MPILSVNTELDFSLPYRVLAFYAIAPVAAPDDAVAEHRQYLLKHDMVGRVYICADGLNAQVSGTTASCEAYRAFAAAAFPGIQLFFKEDPVAEPAFPKLRVKHKALVPGVAVDLNARGEDVEPERWAAMIAQGDGIGAPQPTILDVRNGYEWDVGHFEGAERPTLDEFAEFDAAAYGLPTDPEAKKSTPVMMYCTGGIRCEYFSAKLKAEGFEKVYKLQGGVQHYGNTMAARGGAARVQEEVQCNIDCNRLHLVCPRCLAERRGFCCESCNDAPRRRPLDLLAATDENGQFDFKAAIAATQGPLPGQADPNKLVNVKPANVPRKLWDADVHGTR</sequence>
<dbReference type="Pfam" id="PF00581">
    <property type="entry name" value="Rhodanese"/>
    <property type="match status" value="1"/>
</dbReference>
<dbReference type="Pfam" id="PF17773">
    <property type="entry name" value="UPF0176_N"/>
    <property type="match status" value="1"/>
</dbReference>
<dbReference type="InterPro" id="IPR040503">
    <property type="entry name" value="TRHO_N"/>
</dbReference>
<dbReference type="SUPFAM" id="SSF52821">
    <property type="entry name" value="Rhodanese/Cell cycle control phosphatase"/>
    <property type="match status" value="1"/>
</dbReference>
<keyword evidence="2" id="KW-0808">Transferase</keyword>
<keyword evidence="3" id="KW-1185">Reference proteome</keyword>
<dbReference type="Proteomes" id="UP000037460">
    <property type="component" value="Unassembled WGS sequence"/>
</dbReference>
<dbReference type="PANTHER" id="PTHR43268:SF3">
    <property type="entry name" value="RHODANESE-LIKE DOMAIN-CONTAINING PROTEIN 7-RELATED"/>
    <property type="match status" value="1"/>
</dbReference>
<feature type="domain" description="Rhodanese" evidence="1">
    <location>
        <begin position="137"/>
        <end position="230"/>
    </location>
</feature>
<proteinExistence type="predicted"/>
<dbReference type="GO" id="GO:0016740">
    <property type="term" value="F:transferase activity"/>
    <property type="evidence" value="ECO:0007669"/>
    <property type="project" value="UniProtKB-KW"/>
</dbReference>
<dbReference type="EMBL" id="JWZX01003026">
    <property type="protein sequence ID" value="KOO25034.1"/>
    <property type="molecule type" value="Genomic_DNA"/>
</dbReference>
<dbReference type="AlphaFoldDB" id="A0A0M0JEM8"/>
<dbReference type="InterPro" id="IPR020936">
    <property type="entry name" value="TrhO"/>
</dbReference>
<dbReference type="PANTHER" id="PTHR43268">
    <property type="entry name" value="THIOSULFATE SULFURTRANSFERASE/RHODANESE-LIKE DOMAIN-CONTAINING PROTEIN 2"/>
    <property type="match status" value="1"/>
</dbReference>
<gene>
    <name evidence="2" type="ORF">Ctob_002546</name>
</gene>
<organism evidence="2 3">
    <name type="scientific">Chrysochromulina tobinii</name>
    <dbReference type="NCBI Taxonomy" id="1460289"/>
    <lineage>
        <taxon>Eukaryota</taxon>
        <taxon>Haptista</taxon>
        <taxon>Haptophyta</taxon>
        <taxon>Prymnesiophyceae</taxon>
        <taxon>Prymnesiales</taxon>
        <taxon>Chrysochromulinaceae</taxon>
        <taxon>Chrysochromulina</taxon>
    </lineage>
</organism>
<dbReference type="OrthoDB" id="25002at2759"/>
<dbReference type="PROSITE" id="PS50206">
    <property type="entry name" value="RHODANESE_3"/>
    <property type="match status" value="1"/>
</dbReference>
<evidence type="ECO:0000259" key="1">
    <source>
        <dbReference type="PROSITE" id="PS50206"/>
    </source>
</evidence>
<dbReference type="Gene3D" id="3.30.70.100">
    <property type="match status" value="1"/>
</dbReference>
<protein>
    <submittedName>
        <fullName evidence="2">Rhodanese-related sulfurtransferase</fullName>
    </submittedName>
</protein>